<reference evidence="6" key="1">
    <citation type="journal article" date="2020" name="New Phytol.">
        <title>Comparative genomics reveals dynamic genome evolution in host specialist ectomycorrhizal fungi.</title>
        <authorList>
            <person name="Lofgren L.A."/>
            <person name="Nguyen N.H."/>
            <person name="Vilgalys R."/>
            <person name="Ruytinx J."/>
            <person name="Liao H.L."/>
            <person name="Branco S."/>
            <person name="Kuo A."/>
            <person name="LaButti K."/>
            <person name="Lipzen A."/>
            <person name="Andreopoulos W."/>
            <person name="Pangilinan J."/>
            <person name="Riley R."/>
            <person name="Hundley H."/>
            <person name="Na H."/>
            <person name="Barry K."/>
            <person name="Grigoriev I.V."/>
            <person name="Stajich J.E."/>
            <person name="Kennedy P.G."/>
        </authorList>
    </citation>
    <scope>NUCLEOTIDE SEQUENCE</scope>
    <source>
        <strain evidence="6">MN1</strain>
    </source>
</reference>
<comment type="similarity">
    <text evidence="1">Belongs to the peptidase S10 family.</text>
</comment>
<keyword evidence="3" id="KW-0645">Protease</keyword>
<sequence>MSQDTKYWLGGKGVGSGQLPEEEGVQMNGGPGCSSFEGLLQENAFEAAQWVLGSGQTNSESIELDQPLLHPFSAATCRLGTGFSQGVPNAQNEDDVTARLISFMQQILELFLEQVKGKMQLYLKGENAY</sequence>
<protein>
    <submittedName>
        <fullName evidence="6">Uncharacterized protein</fullName>
    </submittedName>
</protein>
<accession>A0A9P7DPR6</accession>
<evidence type="ECO:0000313" key="6">
    <source>
        <dbReference type="EMBL" id="KAG1800048.1"/>
    </source>
</evidence>
<dbReference type="SUPFAM" id="SSF53474">
    <property type="entry name" value="alpha/beta-Hydrolases"/>
    <property type="match status" value="1"/>
</dbReference>
<dbReference type="RefSeq" id="XP_041185817.1">
    <property type="nucleotide sequence ID" value="XM_041333753.1"/>
</dbReference>
<dbReference type="GO" id="GO:0006508">
    <property type="term" value="P:proteolysis"/>
    <property type="evidence" value="ECO:0007669"/>
    <property type="project" value="UniProtKB-KW"/>
</dbReference>
<keyword evidence="2" id="KW-0121">Carboxypeptidase</keyword>
<dbReference type="Pfam" id="PF00450">
    <property type="entry name" value="Peptidase_S10"/>
    <property type="match status" value="1"/>
</dbReference>
<dbReference type="InterPro" id="IPR029058">
    <property type="entry name" value="AB_hydrolase_fold"/>
</dbReference>
<evidence type="ECO:0000256" key="4">
    <source>
        <dbReference type="ARBA" id="ARBA00022801"/>
    </source>
</evidence>
<dbReference type="GO" id="GO:0004185">
    <property type="term" value="F:serine-type carboxypeptidase activity"/>
    <property type="evidence" value="ECO:0007669"/>
    <property type="project" value="InterPro"/>
</dbReference>
<evidence type="ECO:0000256" key="1">
    <source>
        <dbReference type="ARBA" id="ARBA00009431"/>
    </source>
</evidence>
<evidence type="ECO:0000256" key="3">
    <source>
        <dbReference type="ARBA" id="ARBA00022670"/>
    </source>
</evidence>
<dbReference type="OrthoDB" id="3025246at2759"/>
<evidence type="ECO:0000256" key="5">
    <source>
        <dbReference type="ARBA" id="ARBA00023180"/>
    </source>
</evidence>
<keyword evidence="7" id="KW-1185">Reference proteome</keyword>
<proteinExistence type="inferred from homology"/>
<dbReference type="GeneID" id="64627770"/>
<evidence type="ECO:0000256" key="2">
    <source>
        <dbReference type="ARBA" id="ARBA00022645"/>
    </source>
</evidence>
<dbReference type="InterPro" id="IPR001563">
    <property type="entry name" value="Peptidase_S10"/>
</dbReference>
<dbReference type="Proteomes" id="UP000807769">
    <property type="component" value="Unassembled WGS sequence"/>
</dbReference>
<dbReference type="Gene3D" id="3.40.50.1820">
    <property type="entry name" value="alpha/beta hydrolase"/>
    <property type="match status" value="1"/>
</dbReference>
<comment type="caution">
    <text evidence="6">The sequence shown here is derived from an EMBL/GenBank/DDBJ whole genome shotgun (WGS) entry which is preliminary data.</text>
</comment>
<gene>
    <name evidence="6" type="ORF">BJ212DRAFT_1305403</name>
</gene>
<dbReference type="EMBL" id="JABBWG010000126">
    <property type="protein sequence ID" value="KAG1800048.1"/>
    <property type="molecule type" value="Genomic_DNA"/>
</dbReference>
<evidence type="ECO:0000313" key="7">
    <source>
        <dbReference type="Proteomes" id="UP000807769"/>
    </source>
</evidence>
<keyword evidence="5" id="KW-0325">Glycoprotein</keyword>
<name>A0A9P7DPR6_9AGAM</name>
<keyword evidence="4" id="KW-0378">Hydrolase</keyword>
<organism evidence="6 7">
    <name type="scientific">Suillus subaureus</name>
    <dbReference type="NCBI Taxonomy" id="48587"/>
    <lineage>
        <taxon>Eukaryota</taxon>
        <taxon>Fungi</taxon>
        <taxon>Dikarya</taxon>
        <taxon>Basidiomycota</taxon>
        <taxon>Agaricomycotina</taxon>
        <taxon>Agaricomycetes</taxon>
        <taxon>Agaricomycetidae</taxon>
        <taxon>Boletales</taxon>
        <taxon>Suillineae</taxon>
        <taxon>Suillaceae</taxon>
        <taxon>Suillus</taxon>
    </lineage>
</organism>
<dbReference type="AlphaFoldDB" id="A0A9P7DPR6"/>